<dbReference type="STRING" id="561176.SAMN04488561_4642"/>
<dbReference type="PANTHER" id="PTHR34109:SF1">
    <property type="entry name" value="VOC DOMAIN-CONTAINING PROTEIN"/>
    <property type="match status" value="1"/>
</dbReference>
<evidence type="ECO:0000313" key="3">
    <source>
        <dbReference type="Proteomes" id="UP000181980"/>
    </source>
</evidence>
<reference evidence="3" key="1">
    <citation type="submission" date="2016-10" db="EMBL/GenBank/DDBJ databases">
        <authorList>
            <person name="Varghese N."/>
            <person name="Submissions S."/>
        </authorList>
    </citation>
    <scope>NUCLEOTIDE SEQUENCE [LARGE SCALE GENOMIC DNA]</scope>
    <source>
        <strain evidence="3">DSM 45237</strain>
    </source>
</reference>
<dbReference type="PROSITE" id="PS51819">
    <property type="entry name" value="VOC"/>
    <property type="match status" value="1"/>
</dbReference>
<dbReference type="RefSeq" id="WP_069109444.1">
    <property type="nucleotide sequence ID" value="NZ_FNUC01000004.1"/>
</dbReference>
<feature type="domain" description="VOC" evidence="1">
    <location>
        <begin position="1"/>
        <end position="124"/>
    </location>
</feature>
<dbReference type="Gene3D" id="3.30.720.110">
    <property type="match status" value="1"/>
</dbReference>
<dbReference type="InterPro" id="IPR004360">
    <property type="entry name" value="Glyas_Fos-R_dOase_dom"/>
</dbReference>
<proteinExistence type="predicted"/>
<keyword evidence="3" id="KW-1185">Reference proteome</keyword>
<gene>
    <name evidence="2" type="ORF">SAMN04488561_4642</name>
</gene>
<dbReference type="InterPro" id="IPR037523">
    <property type="entry name" value="VOC_core"/>
</dbReference>
<dbReference type="Proteomes" id="UP000181980">
    <property type="component" value="Unassembled WGS sequence"/>
</dbReference>
<dbReference type="Pfam" id="PF00903">
    <property type="entry name" value="Glyoxalase"/>
    <property type="match status" value="1"/>
</dbReference>
<name>A0A1H5PL87_9ACTN</name>
<dbReference type="AlphaFoldDB" id="A0A1H5PL87"/>
<dbReference type="EMBL" id="FNUC01000004">
    <property type="protein sequence ID" value="SEF14454.1"/>
    <property type="molecule type" value="Genomic_DNA"/>
</dbReference>
<evidence type="ECO:0000259" key="1">
    <source>
        <dbReference type="PROSITE" id="PS51819"/>
    </source>
</evidence>
<dbReference type="PANTHER" id="PTHR34109">
    <property type="entry name" value="BNAUNNG04460D PROTEIN-RELATED"/>
    <property type="match status" value="1"/>
</dbReference>
<dbReference type="Gene3D" id="3.30.720.120">
    <property type="match status" value="1"/>
</dbReference>
<dbReference type="SUPFAM" id="SSF54593">
    <property type="entry name" value="Glyoxalase/Bleomycin resistance protein/Dihydroxybiphenyl dioxygenase"/>
    <property type="match status" value="1"/>
</dbReference>
<evidence type="ECO:0000313" key="2">
    <source>
        <dbReference type="EMBL" id="SEF14454.1"/>
    </source>
</evidence>
<protein>
    <submittedName>
        <fullName evidence="2">PhnB protein</fullName>
    </submittedName>
</protein>
<dbReference type="CDD" id="cd07246">
    <property type="entry name" value="VOC_like"/>
    <property type="match status" value="1"/>
</dbReference>
<sequence length="145" mass="15364">MATVTPYLCAKDTAAALEFYAAAFGAVETSRWTDPAAGTVGHAEFTVQGARVMIADEWPDGGVYAPTPGRSSVSLVLEVDDVDGLFERAVAAGATVDRPVTDSPHGRGGWLFDPYGHRWHLTAPSPPDVSKSELQRAVGDDYVIS</sequence>
<organism evidence="2 3">
    <name type="scientific">Jiangella alba</name>
    <dbReference type="NCBI Taxonomy" id="561176"/>
    <lineage>
        <taxon>Bacteria</taxon>
        <taxon>Bacillati</taxon>
        <taxon>Actinomycetota</taxon>
        <taxon>Actinomycetes</taxon>
        <taxon>Jiangellales</taxon>
        <taxon>Jiangellaceae</taxon>
        <taxon>Jiangella</taxon>
    </lineage>
</organism>
<dbReference type="OrthoDB" id="9795306at2"/>
<dbReference type="InterPro" id="IPR029068">
    <property type="entry name" value="Glyas_Bleomycin-R_OHBP_Dase"/>
</dbReference>
<accession>A0A1H5PL87</accession>